<evidence type="ECO:0000256" key="15">
    <source>
        <dbReference type="ARBA" id="ARBA00049551"/>
    </source>
</evidence>
<evidence type="ECO:0000256" key="3">
    <source>
        <dbReference type="ARBA" id="ARBA00012944"/>
    </source>
</evidence>
<keyword evidence="12 17" id="KW-0496">Mitochondrion</keyword>
<dbReference type="GO" id="GO:0008137">
    <property type="term" value="F:NADH dehydrogenase (ubiquinone) activity"/>
    <property type="evidence" value="ECO:0007669"/>
    <property type="project" value="UniProtKB-EC"/>
</dbReference>
<feature type="transmembrane region" description="Helical" evidence="16">
    <location>
        <begin position="131"/>
        <end position="153"/>
    </location>
</feature>
<dbReference type="PANTHER" id="PTHR11435:SF1">
    <property type="entry name" value="NADH-UBIQUINONE OXIDOREDUCTASE CHAIN 6"/>
    <property type="match status" value="1"/>
</dbReference>
<feature type="transmembrane region" description="Helical" evidence="16">
    <location>
        <begin position="80"/>
        <end position="100"/>
    </location>
</feature>
<evidence type="ECO:0000256" key="11">
    <source>
        <dbReference type="ARBA" id="ARBA00023027"/>
    </source>
</evidence>
<comment type="subcellular location">
    <subcellularLocation>
        <location evidence="1">Mitochondrion membrane</location>
        <topology evidence="1">Multi-pass membrane protein</topology>
    </subcellularLocation>
</comment>
<evidence type="ECO:0000256" key="14">
    <source>
        <dbReference type="ARBA" id="ARBA00031019"/>
    </source>
</evidence>
<evidence type="ECO:0000313" key="17">
    <source>
        <dbReference type="EMBL" id="QXG82669.1"/>
    </source>
</evidence>
<keyword evidence="5" id="KW-0813">Transport</keyword>
<evidence type="ECO:0000256" key="6">
    <source>
        <dbReference type="ARBA" id="ARBA00022660"/>
    </source>
</evidence>
<evidence type="ECO:0000256" key="9">
    <source>
        <dbReference type="ARBA" id="ARBA00022982"/>
    </source>
</evidence>
<protein>
    <recommendedName>
        <fullName evidence="4">NADH-ubiquinone oxidoreductase chain 6</fullName>
        <ecNumber evidence="3">7.1.1.2</ecNumber>
    </recommendedName>
    <alternativeName>
        <fullName evidence="14">NADH dehydrogenase subunit 6</fullName>
    </alternativeName>
</protein>
<dbReference type="AlphaFoldDB" id="A0A8F4WEH6"/>
<keyword evidence="7 16" id="KW-0812">Transmembrane</keyword>
<feature type="transmembrane region" description="Helical" evidence="16">
    <location>
        <begin position="44"/>
        <end position="68"/>
    </location>
</feature>
<evidence type="ECO:0000256" key="12">
    <source>
        <dbReference type="ARBA" id="ARBA00023128"/>
    </source>
</evidence>
<evidence type="ECO:0000256" key="8">
    <source>
        <dbReference type="ARBA" id="ARBA00022967"/>
    </source>
</evidence>
<dbReference type="EMBL" id="MK692558">
    <property type="protein sequence ID" value="QXG82669.1"/>
    <property type="molecule type" value="Genomic_DNA"/>
</dbReference>
<name>A0A8F4WEH6_9CUCU</name>
<keyword evidence="8" id="KW-1278">Translocase</keyword>
<keyword evidence="11" id="KW-0520">NAD</keyword>
<reference evidence="17" key="1">
    <citation type="submission" date="2019-03" db="EMBL/GenBank/DDBJ databases">
        <title>New complete mitochondrial genomes of soil dwelling insects.</title>
        <authorList>
            <person name="Andujar C."/>
            <person name="Arribas P."/>
            <person name="Motyka M."/>
            <person name="Bocek M."/>
            <person name="Linard B."/>
            <person name="Vogler A."/>
        </authorList>
    </citation>
    <scope>NUCLEOTIDE SEQUENCE</scope>
</reference>
<evidence type="ECO:0000256" key="4">
    <source>
        <dbReference type="ARBA" id="ARBA00021095"/>
    </source>
</evidence>
<organism evidence="17">
    <name type="scientific">Curculionidae sp. BMNH 1042554</name>
    <dbReference type="NCBI Taxonomy" id="2834647"/>
    <lineage>
        <taxon>Eukaryota</taxon>
        <taxon>Metazoa</taxon>
        <taxon>Ecdysozoa</taxon>
        <taxon>Arthropoda</taxon>
        <taxon>Hexapoda</taxon>
        <taxon>Insecta</taxon>
        <taxon>Pterygota</taxon>
        <taxon>Neoptera</taxon>
        <taxon>Endopterygota</taxon>
        <taxon>Coleoptera</taxon>
        <taxon>Polyphaga</taxon>
        <taxon>Cucujiformia</taxon>
        <taxon>Curculionidae</taxon>
    </lineage>
</organism>
<evidence type="ECO:0000256" key="13">
    <source>
        <dbReference type="ARBA" id="ARBA00023136"/>
    </source>
</evidence>
<geneLocation type="mitochondrion" evidence="17"/>
<dbReference type="GO" id="GO:0031966">
    <property type="term" value="C:mitochondrial membrane"/>
    <property type="evidence" value="ECO:0007669"/>
    <property type="project" value="UniProtKB-SubCell"/>
</dbReference>
<gene>
    <name evidence="17" type="primary">nad6</name>
</gene>
<accession>A0A8F4WEH6</accession>
<dbReference type="EC" id="7.1.1.2" evidence="3"/>
<sequence>MMISMSWTLSLISIFLNHPMSLGLILLSQTILISLSSGMMNLDYWFSYILFLIMIGGMLVLFIYMTSIAANEKFKFSKKMLMFSILILINFMSLMVDNFFPNIHMNNYDLLNKSLNHINLSMNKFFNMPNMMIMMLLMLYLLVTLIAVVKITFFKMGPLRSTK</sequence>
<evidence type="ECO:0000256" key="2">
    <source>
        <dbReference type="ARBA" id="ARBA00005698"/>
    </source>
</evidence>
<dbReference type="InterPro" id="IPR050269">
    <property type="entry name" value="ComplexI_Subunit6"/>
</dbReference>
<keyword evidence="13 16" id="KW-0472">Membrane</keyword>
<evidence type="ECO:0000256" key="10">
    <source>
        <dbReference type="ARBA" id="ARBA00022989"/>
    </source>
</evidence>
<keyword evidence="10 16" id="KW-1133">Transmembrane helix</keyword>
<keyword evidence="9" id="KW-0249">Electron transport</keyword>
<comment type="similarity">
    <text evidence="2">Belongs to the complex I subunit 6 family.</text>
</comment>
<evidence type="ECO:0000256" key="7">
    <source>
        <dbReference type="ARBA" id="ARBA00022692"/>
    </source>
</evidence>
<keyword evidence="6" id="KW-0679">Respiratory chain</keyword>
<dbReference type="PANTHER" id="PTHR11435">
    <property type="entry name" value="NADH UBIQUINONE OXIDOREDUCTASE SUBUNIT ND6"/>
    <property type="match status" value="1"/>
</dbReference>
<evidence type="ECO:0000256" key="16">
    <source>
        <dbReference type="SAM" id="Phobius"/>
    </source>
</evidence>
<evidence type="ECO:0000256" key="1">
    <source>
        <dbReference type="ARBA" id="ARBA00004225"/>
    </source>
</evidence>
<evidence type="ECO:0000256" key="5">
    <source>
        <dbReference type="ARBA" id="ARBA00022448"/>
    </source>
</evidence>
<comment type="catalytic activity">
    <reaction evidence="15">
        <text>a ubiquinone + NADH + 5 H(+)(in) = a ubiquinol + NAD(+) + 4 H(+)(out)</text>
        <dbReference type="Rhea" id="RHEA:29091"/>
        <dbReference type="Rhea" id="RHEA-COMP:9565"/>
        <dbReference type="Rhea" id="RHEA-COMP:9566"/>
        <dbReference type="ChEBI" id="CHEBI:15378"/>
        <dbReference type="ChEBI" id="CHEBI:16389"/>
        <dbReference type="ChEBI" id="CHEBI:17976"/>
        <dbReference type="ChEBI" id="CHEBI:57540"/>
        <dbReference type="ChEBI" id="CHEBI:57945"/>
        <dbReference type="EC" id="7.1.1.2"/>
    </reaction>
</comment>
<proteinExistence type="inferred from homology"/>